<dbReference type="CDD" id="cd09274">
    <property type="entry name" value="RNase_HI_RT_Ty3"/>
    <property type="match status" value="1"/>
</dbReference>
<keyword evidence="3" id="KW-1003">Cell membrane</keyword>
<feature type="compositionally biased region" description="Basic and acidic residues" evidence="21">
    <location>
        <begin position="1039"/>
        <end position="1049"/>
    </location>
</feature>
<evidence type="ECO:0000256" key="12">
    <source>
        <dbReference type="ARBA" id="ARBA00022777"/>
    </source>
</evidence>
<evidence type="ECO:0000256" key="11">
    <source>
        <dbReference type="ARBA" id="ARBA00022741"/>
    </source>
</evidence>
<dbReference type="Gene3D" id="3.30.70.270">
    <property type="match status" value="1"/>
</dbReference>
<feature type="compositionally biased region" description="Acidic residues" evidence="21">
    <location>
        <begin position="1028"/>
        <end position="1037"/>
    </location>
</feature>
<evidence type="ECO:0000256" key="3">
    <source>
        <dbReference type="ARBA" id="ARBA00022475"/>
    </source>
</evidence>
<evidence type="ECO:0000256" key="18">
    <source>
        <dbReference type="ARBA" id="ARBA00047899"/>
    </source>
</evidence>
<keyword evidence="20" id="KW-0853">WD repeat</keyword>
<feature type="domain" description="Protein kinase" evidence="22">
    <location>
        <begin position="540"/>
        <end position="824"/>
    </location>
</feature>
<comment type="caution">
    <text evidence="23">The sequence shown here is derived from an EMBL/GenBank/DDBJ whole genome shotgun (WGS) entry which is preliminary data.</text>
</comment>
<dbReference type="FunFam" id="3.10.20.370:FF:000001">
    <property type="entry name" value="Retrovirus-related Pol polyprotein from transposon 17.6-like protein"/>
    <property type="match status" value="1"/>
</dbReference>
<evidence type="ECO:0000256" key="13">
    <source>
        <dbReference type="ARBA" id="ARBA00022840"/>
    </source>
</evidence>
<dbReference type="PROSITE" id="PS50011">
    <property type="entry name" value="PROTEIN_KINASE_DOM"/>
    <property type="match status" value="2"/>
</dbReference>
<dbReference type="InterPro" id="IPR043502">
    <property type="entry name" value="DNA/RNA_pol_sf"/>
</dbReference>
<dbReference type="PANTHER" id="PTHR48006">
    <property type="entry name" value="LEUCINE-RICH REPEAT-CONTAINING PROTEIN DDB_G0281931-RELATED"/>
    <property type="match status" value="1"/>
</dbReference>
<evidence type="ECO:0000256" key="21">
    <source>
        <dbReference type="SAM" id="MobiDB-lite"/>
    </source>
</evidence>
<evidence type="ECO:0000256" key="20">
    <source>
        <dbReference type="PROSITE-ProRule" id="PRU00221"/>
    </source>
</evidence>
<keyword evidence="10" id="KW-0677">Repeat</keyword>
<dbReference type="GO" id="GO:0005524">
    <property type="term" value="F:ATP binding"/>
    <property type="evidence" value="ECO:0007669"/>
    <property type="project" value="UniProtKB-KW"/>
</dbReference>
<dbReference type="InterPro" id="IPR011009">
    <property type="entry name" value="Kinase-like_dom_sf"/>
</dbReference>
<evidence type="ECO:0000256" key="16">
    <source>
        <dbReference type="ARBA" id="ARBA00023170"/>
    </source>
</evidence>
<dbReference type="InterPro" id="IPR015943">
    <property type="entry name" value="WD40/YVTN_repeat-like_dom_sf"/>
</dbReference>
<comment type="catalytic activity">
    <reaction evidence="19">
        <text>L-seryl-[protein] + ATP = O-phospho-L-seryl-[protein] + ADP + H(+)</text>
        <dbReference type="Rhea" id="RHEA:17989"/>
        <dbReference type="Rhea" id="RHEA-COMP:9863"/>
        <dbReference type="Rhea" id="RHEA-COMP:11604"/>
        <dbReference type="ChEBI" id="CHEBI:15378"/>
        <dbReference type="ChEBI" id="CHEBI:29999"/>
        <dbReference type="ChEBI" id="CHEBI:30616"/>
        <dbReference type="ChEBI" id="CHEBI:83421"/>
        <dbReference type="ChEBI" id="CHEBI:456216"/>
        <dbReference type="EC" id="2.7.11.1"/>
    </reaction>
</comment>
<keyword evidence="6" id="KW-0433">Leucine-rich repeat</keyword>
<dbReference type="Gramene" id="GBG83623">
    <property type="protein sequence ID" value="GBG83623"/>
    <property type="gene ID" value="CBR_g37427"/>
</dbReference>
<feature type="region of interest" description="Disordered" evidence="21">
    <location>
        <begin position="1522"/>
        <end position="1583"/>
    </location>
</feature>
<evidence type="ECO:0000259" key="22">
    <source>
        <dbReference type="PROSITE" id="PS50011"/>
    </source>
</evidence>
<keyword evidence="4" id="KW-0723">Serine/threonine-protein kinase</keyword>
<evidence type="ECO:0000256" key="19">
    <source>
        <dbReference type="ARBA" id="ARBA00048679"/>
    </source>
</evidence>
<keyword evidence="8" id="KW-0812">Transmembrane</keyword>
<dbReference type="SUPFAM" id="SSF56672">
    <property type="entry name" value="DNA/RNA polymerases"/>
    <property type="match status" value="1"/>
</dbReference>
<feature type="region of interest" description="Disordered" evidence="21">
    <location>
        <begin position="1477"/>
        <end position="1506"/>
    </location>
</feature>
<feature type="compositionally biased region" description="Low complexity" evidence="21">
    <location>
        <begin position="1490"/>
        <end position="1499"/>
    </location>
</feature>
<sequence length="3036" mass="336821">MGDPRNYGGRALHLVPRFEGTGSDLLVDGRLWFVDIHPDKPWVLLTPHNGNSLQVWDYEIETRVAAFLMPDVGDAKEARFVPQKEWIVVRRQRSFHVYDMQGGKFSCVKVLRPPRSHGHAHGLAVHGSSCYVLTSFSDGTIISWDWKKNWSKTAFEGHSAAVTKLIFHPTDPHIFASASRDLTAKIWTAATVTAEMSPRQTLQDKDVDMERIRTMEFCAGLRKSLLITGHCGGAVRVWDYKKGSCVARFRGHAADVAAAFFHPRLPYIFTASRTGEIAVWSESRYELLSSHHSGMDVLESMISCRHSNFLFLGGKREFMIVKMTVRRDGNESESDAADGIETRTTSSRRIGDPKPVRPVNGRGPGHEDNFFTLDQQERSGEEEDDGEERAQRGSSSSEGGTRNEAAIGVEVTCDPPPPSAHRKKTERSAEDDPVQARIKFEKKIEEQVINVELKCMRALADLRSEHQRKESTQAERVHQLEAERVALEDRLEKLKLRIKELNPDEDLEQIDCSEEEVAAQEVVEICEYSTKEVQDATNNFDVERKISSSDHREDAYRGKLYDGTPVMVKRIEIGTTASGYGIHGAKFRTEVIDQLRRLQHPHLLKLLGVCYEENCLVFEDAENGSLKEWMMTGEKCGTRGCLSWQVRLRVMVEVARAVKYLHSTTKRMADAGPVIHRAIRPGTILLDKDFVAKVSGVDEALLASAVPPLPEDQTAGPTIRLVVGCDSQYVAPEYFRTGVFTEKTDIYAFGITVLEMLTGQWGDALGIIEDVAMEDDATFRNALDQDAGSWDVELAREVARLGLSCTTSDWRNRPATAVGILPVLEKVAGKATELADKATEIAHSSGDAEGEGTSPERGASKEVLADSPRDVDGNGRSLEEVACREDLAGSPRDMEGDGTSREEAAQRADFDESRADIDSEGKGTSREHIDCKEDSPMGDIITREVDWEDELTDSPADFEREGTSPEEAAQKPGLEDSLEDVLDEKGTSLEEVDCKEEVTDLPDTDVDGKGMGLEEEVDCGEKLMDSPADVEGEETSPEEVAHKAESEPGLKDSTETALCWLQWSEIMRSAAKLAFRVEIGHNNGVDGGSTTVNPSSLFVWISPPGRGRKSSNDGEKRLNNRSKLYRDKPWALNKVGGTNEAGWGAAVFLTEDEGTTWYCCGGIIMSEIDKATTEKGKVNERDLRKFFLTTVYDYQGNDWVKTDQKVSLDLALFKGYVQKAFAMKSFGGKGDGNAFRMLLPVEFLNRTNGYRKSGQYLTVGAGHQLTMPLVPFDATVEGLASLSTCSSDRRQVVSTPQQRSSGKDTLITYSRRSTGGSSGKPPERKEITRRPSKLLETSRAGASSRSRDTPQHEFDQESDEEMEEDDRARQLDAQFLATPGHIRGEGSCDVNVGREAGGGVETWLRDDGEDDEVEGECGSGEQREHIEGGATHCDGTAEHMEWERGAVSGGMGDDGLHGEEMEYEELEDEGGDVVVSAGLTSKGTGKRPAKASPTPAAPKKQARRKVVDEARVAFNALDASQGTLGEPNVKRKPSGRLRKTLQPKKAMRSSTRQKSDDSSDDAEGVAPRLLSIPDDDEQETKKPCAINMTQCYFLEYDEEGKKRRDPPTVVIDVMQILPIPEGDIVFNQRSLNLTIVAGLDAAIKTSTGPRGEDDPALWEPPELVLASIMPSQEHPDSQGTQVFPKDFDPDWADKCFYYPVVGQHTAEAIKRAVQRRSAAVDVFGFRNYDRVRIIYFDDDHTNGYVYVSTYDNTRGDVPIRRRGFLWSTITIASTSDSHPGARLLQDWHSGTASWETEPVPDAIPTSLRRMATEPVPDAIPPSLQDGPISILLSHDSHDYQAHCRSDIRNLVVSEPRNEIYYVLHQYCITDDGALNNSMMSIRKAYLSAYRDQPSEEGVITYMWPYDQPNGVGNLYYSSQGSATWTTTVDDSGRPLQGPTSVLDVFAYGVRFQSQSLVSDGSCLYSLDTEGGLLGIDPGIGLPFSAEVTPISRAYTALTPNDIMVVSTREGCNVFSAVGNAVHIHVVVPPCNYTFRELGAITYSEKSGQEPLGLALYDDGVKLTLYTGSMHGRLFRVPLSRSELRGCKGPPNTPIDVNLQAAPRTVIDQPAAPPTDIKRLAMILGGTGGGLILASIVATLIWARWGRKKPHSQARRQEGYSALPMLRLRPSRVEQFDLKTLSDCTDGFSETHQIGDSGAFGKVFRGLLDGKEVAIKVMTGELTAVKSNQFMAEVNTLSTVNHVNLIHLIGYCQEGSQCILVYPYFQGGFLHDRLFPNSDKLGGLPGDSRPPPLTLQERMSIAFQVAKGLAYLHDDAKPPIIHQDIKSNNILLGDVCGGTLHVVVADFGLAAMGERVLGTGHEQIVRTLHIGGTFGYMSPEYMLRGELSEKNDVYSFGVLALELLTGRKVVTRAPSGLGWQTLVEWVRPFLQGGVENARQLGSHMPHHPSAILDPCLWDQMARDSTEKMVKSAFRLAWECVHEEDKFRPAMRAIVQRIHSMFLDVGWDFLTRTMDMENLLATAEAEDDVPGKEDDHSQKSLDTYDVLLGIPWQAAVGERMHFDSCKVVLTLAHPKPQTIPMRLVVRAFLGLTSYYQRFIKGFAGVAKPLTNLLKKEEQLIWTPKCEAAFQALKEALTSAPVLARPDPTRPFALYNWQPQAISAVLTQHRVDGREHVIEYASKTLSQAQANYEACKGECLAVVWGIHHFRLYLYGQKFMLVTDHQPLLSLLNNADYTGTLGRWTTLPRRMNHRQQEHELLEHFQPPISDALLRNQFNDDRQLRFDIEQVNVSAPSVADLAVYSLLAQRVTYAGVYVYISPVPGQESTRVFIEFRAIQVATNFMHSIATFTGDLTVLPGHDQEPAYRFLRDYALQLPPADKDAWELHRALYSSVVLGMFTFFVEHEVHNVGEFRYVYYVIAKPKPERKEGTMALYPFGRIGTNRPGLLQLIHIELLSIVQVIAAEEEDLHLRLRTASAPCRAYNAAVIPDYLAREGESVVDFGHEDEPLRPPSSYPKSAALKAPRKRTVLKRRRSPSPKA</sequence>
<feature type="region of interest" description="Disordered" evidence="21">
    <location>
        <begin position="1400"/>
        <end position="1421"/>
    </location>
</feature>
<dbReference type="Pfam" id="PF00400">
    <property type="entry name" value="WD40"/>
    <property type="match status" value="2"/>
</dbReference>
<feature type="repeat" description="WD" evidence="20">
    <location>
        <begin position="249"/>
        <end position="290"/>
    </location>
</feature>
<evidence type="ECO:0000256" key="14">
    <source>
        <dbReference type="ARBA" id="ARBA00022989"/>
    </source>
</evidence>
<feature type="region of interest" description="Disordered" evidence="21">
    <location>
        <begin position="840"/>
        <end position="977"/>
    </location>
</feature>
<dbReference type="InterPro" id="IPR041577">
    <property type="entry name" value="RT_RNaseH_2"/>
</dbReference>
<organism evidence="23 24">
    <name type="scientific">Chara braunii</name>
    <name type="common">Braun's stonewort</name>
    <dbReference type="NCBI Taxonomy" id="69332"/>
    <lineage>
        <taxon>Eukaryota</taxon>
        <taxon>Viridiplantae</taxon>
        <taxon>Streptophyta</taxon>
        <taxon>Charophyceae</taxon>
        <taxon>Charales</taxon>
        <taxon>Characeae</taxon>
        <taxon>Chara</taxon>
    </lineage>
</organism>
<dbReference type="InterPro" id="IPR001245">
    <property type="entry name" value="Ser-Thr/Tyr_kinase_cat_dom"/>
</dbReference>
<protein>
    <recommendedName>
        <fullName evidence="2">non-specific serine/threonine protein kinase</fullName>
        <ecNumber evidence="2">2.7.11.1</ecNumber>
    </recommendedName>
</protein>
<keyword evidence="24" id="KW-1185">Reference proteome</keyword>
<keyword evidence="16" id="KW-0675">Receptor</keyword>
<dbReference type="InterPro" id="IPR001680">
    <property type="entry name" value="WD40_rpt"/>
</dbReference>
<evidence type="ECO:0000256" key="6">
    <source>
        <dbReference type="ARBA" id="ARBA00022614"/>
    </source>
</evidence>
<feature type="compositionally biased region" description="Polar residues" evidence="21">
    <location>
        <begin position="1286"/>
        <end position="1300"/>
    </location>
</feature>
<evidence type="ECO:0000256" key="1">
    <source>
        <dbReference type="ARBA" id="ARBA00004162"/>
    </source>
</evidence>
<comment type="subcellular location">
    <subcellularLocation>
        <location evidence="1">Cell membrane</location>
        <topology evidence="1">Single-pass membrane protein</topology>
    </subcellularLocation>
</comment>
<evidence type="ECO:0000256" key="9">
    <source>
        <dbReference type="ARBA" id="ARBA00022729"/>
    </source>
</evidence>
<feature type="region of interest" description="Disordered" evidence="21">
    <location>
        <begin position="1026"/>
        <end position="1049"/>
    </location>
</feature>
<feature type="compositionally biased region" description="Basic residues" evidence="21">
    <location>
        <begin position="3019"/>
        <end position="3036"/>
    </location>
</feature>
<evidence type="ECO:0000256" key="2">
    <source>
        <dbReference type="ARBA" id="ARBA00012513"/>
    </source>
</evidence>
<dbReference type="FunFam" id="1.10.510.10:FF:000358">
    <property type="entry name" value="Putative leucine-rich repeat receptor-like serine/threonine-protein kinase"/>
    <property type="match status" value="1"/>
</dbReference>
<dbReference type="SMART" id="SM00320">
    <property type="entry name" value="WD40"/>
    <property type="match status" value="4"/>
</dbReference>
<feature type="region of interest" description="Disordered" evidence="21">
    <location>
        <begin position="327"/>
        <end position="434"/>
    </location>
</feature>
<dbReference type="Proteomes" id="UP000265515">
    <property type="component" value="Unassembled WGS sequence"/>
</dbReference>
<dbReference type="PROSITE" id="PS50294">
    <property type="entry name" value="WD_REPEATS_REGION"/>
    <property type="match status" value="1"/>
</dbReference>
<keyword evidence="17" id="KW-0325">Glycoprotein</keyword>
<keyword evidence="9" id="KW-0732">Signal</keyword>
<comment type="catalytic activity">
    <reaction evidence="18">
        <text>L-threonyl-[protein] + ATP = O-phospho-L-threonyl-[protein] + ADP + H(+)</text>
        <dbReference type="Rhea" id="RHEA:46608"/>
        <dbReference type="Rhea" id="RHEA-COMP:11060"/>
        <dbReference type="Rhea" id="RHEA-COMP:11605"/>
        <dbReference type="ChEBI" id="CHEBI:15378"/>
        <dbReference type="ChEBI" id="CHEBI:30013"/>
        <dbReference type="ChEBI" id="CHEBI:30616"/>
        <dbReference type="ChEBI" id="CHEBI:61977"/>
        <dbReference type="ChEBI" id="CHEBI:456216"/>
        <dbReference type="EC" id="2.7.11.1"/>
    </reaction>
</comment>
<dbReference type="Pfam" id="PF07714">
    <property type="entry name" value="PK_Tyr_Ser-Thr"/>
    <property type="match status" value="2"/>
</dbReference>
<dbReference type="GO" id="GO:0005886">
    <property type="term" value="C:plasma membrane"/>
    <property type="evidence" value="ECO:0007669"/>
    <property type="project" value="UniProtKB-SubCell"/>
</dbReference>
<feature type="region of interest" description="Disordered" evidence="21">
    <location>
        <begin position="1286"/>
        <end position="1368"/>
    </location>
</feature>
<feature type="compositionally biased region" description="Acidic residues" evidence="21">
    <location>
        <begin position="1356"/>
        <end position="1365"/>
    </location>
</feature>
<keyword evidence="14" id="KW-1133">Transmembrane helix</keyword>
<evidence type="ECO:0000256" key="15">
    <source>
        <dbReference type="ARBA" id="ARBA00023136"/>
    </source>
</evidence>
<keyword evidence="13" id="KW-0067">ATP-binding</keyword>
<feature type="compositionally biased region" description="Basic and acidic residues" evidence="21">
    <location>
        <begin position="858"/>
        <end position="945"/>
    </location>
</feature>
<dbReference type="Gene3D" id="3.10.20.370">
    <property type="match status" value="1"/>
</dbReference>
<dbReference type="OrthoDB" id="7318948at2759"/>
<dbReference type="Gene3D" id="2.130.10.10">
    <property type="entry name" value="YVTN repeat-like/Quinoprotein amine dehydrogenase"/>
    <property type="match status" value="1"/>
</dbReference>
<evidence type="ECO:0000256" key="4">
    <source>
        <dbReference type="ARBA" id="ARBA00022527"/>
    </source>
</evidence>
<dbReference type="Pfam" id="PF17919">
    <property type="entry name" value="RT_RNaseH_2"/>
    <property type="match status" value="1"/>
</dbReference>
<dbReference type="SMART" id="SM00220">
    <property type="entry name" value="S_TKc"/>
    <property type="match status" value="1"/>
</dbReference>
<feature type="repeat" description="WD" evidence="20">
    <location>
        <begin position="155"/>
        <end position="197"/>
    </location>
</feature>
<evidence type="ECO:0000256" key="8">
    <source>
        <dbReference type="ARBA" id="ARBA00022692"/>
    </source>
</evidence>
<dbReference type="PROSITE" id="PS00108">
    <property type="entry name" value="PROTEIN_KINASE_ST"/>
    <property type="match status" value="1"/>
</dbReference>
<dbReference type="InterPro" id="IPR000719">
    <property type="entry name" value="Prot_kinase_dom"/>
</dbReference>
<evidence type="ECO:0000313" key="23">
    <source>
        <dbReference type="EMBL" id="GBG83623.1"/>
    </source>
</evidence>
<accession>A0A388LN25</accession>
<dbReference type="InterPro" id="IPR036322">
    <property type="entry name" value="WD40_repeat_dom_sf"/>
</dbReference>
<feature type="compositionally biased region" description="Basic and acidic residues" evidence="21">
    <location>
        <begin position="364"/>
        <end position="379"/>
    </location>
</feature>
<dbReference type="PANTHER" id="PTHR48006:SF92">
    <property type="entry name" value="LRR RECEPTOR-LIKE SERINE_THREONINE-PROTEIN KINASE GSO1"/>
    <property type="match status" value="1"/>
</dbReference>
<dbReference type="FunFam" id="3.30.70.270:FF:000020">
    <property type="entry name" value="Transposon Tf2-6 polyprotein-like Protein"/>
    <property type="match status" value="1"/>
</dbReference>
<feature type="compositionally biased region" description="Basic residues" evidence="21">
    <location>
        <begin position="1530"/>
        <end position="1547"/>
    </location>
</feature>
<dbReference type="InterPro" id="IPR051824">
    <property type="entry name" value="LRR_Rcpt-Like_S/T_Kinase"/>
</dbReference>
<evidence type="ECO:0000256" key="10">
    <source>
        <dbReference type="ARBA" id="ARBA00022737"/>
    </source>
</evidence>
<dbReference type="STRING" id="69332.A0A388LN25"/>
<keyword evidence="7" id="KW-0808">Transferase</keyword>
<keyword evidence="12" id="KW-0418">Kinase</keyword>
<keyword evidence="15" id="KW-0472">Membrane</keyword>
<dbReference type="PROSITE" id="PS50082">
    <property type="entry name" value="WD_REPEATS_2"/>
    <property type="match status" value="2"/>
</dbReference>
<keyword evidence="11" id="KW-0547">Nucleotide-binding</keyword>
<dbReference type="SUPFAM" id="SSF50978">
    <property type="entry name" value="WD40 repeat-like"/>
    <property type="match status" value="1"/>
</dbReference>
<proteinExistence type="predicted"/>
<evidence type="ECO:0000256" key="5">
    <source>
        <dbReference type="ARBA" id="ARBA00022553"/>
    </source>
</evidence>
<dbReference type="InterPro" id="IPR043128">
    <property type="entry name" value="Rev_trsase/Diguanyl_cyclase"/>
</dbReference>
<dbReference type="GO" id="GO:0004674">
    <property type="term" value="F:protein serine/threonine kinase activity"/>
    <property type="evidence" value="ECO:0007669"/>
    <property type="project" value="UniProtKB-KW"/>
</dbReference>
<reference evidence="23 24" key="1">
    <citation type="journal article" date="2018" name="Cell">
        <title>The Chara Genome: Secondary Complexity and Implications for Plant Terrestrialization.</title>
        <authorList>
            <person name="Nishiyama T."/>
            <person name="Sakayama H."/>
            <person name="Vries J.D."/>
            <person name="Buschmann H."/>
            <person name="Saint-Marcoux D."/>
            <person name="Ullrich K.K."/>
            <person name="Haas F.B."/>
            <person name="Vanderstraeten L."/>
            <person name="Becker D."/>
            <person name="Lang D."/>
            <person name="Vosolsobe S."/>
            <person name="Rombauts S."/>
            <person name="Wilhelmsson P.K.I."/>
            <person name="Janitza P."/>
            <person name="Kern R."/>
            <person name="Heyl A."/>
            <person name="Rumpler F."/>
            <person name="Villalobos L.I.A.C."/>
            <person name="Clay J.M."/>
            <person name="Skokan R."/>
            <person name="Toyoda A."/>
            <person name="Suzuki Y."/>
            <person name="Kagoshima H."/>
            <person name="Schijlen E."/>
            <person name="Tajeshwar N."/>
            <person name="Catarino B."/>
            <person name="Hetherington A.J."/>
            <person name="Saltykova A."/>
            <person name="Bonnot C."/>
            <person name="Breuninger H."/>
            <person name="Symeonidi A."/>
            <person name="Radhakrishnan G.V."/>
            <person name="Van Nieuwerburgh F."/>
            <person name="Deforce D."/>
            <person name="Chang C."/>
            <person name="Karol K.G."/>
            <person name="Hedrich R."/>
            <person name="Ulvskov P."/>
            <person name="Glockner G."/>
            <person name="Delwiche C.F."/>
            <person name="Petrasek J."/>
            <person name="Van de Peer Y."/>
            <person name="Friml J."/>
            <person name="Beilby M."/>
            <person name="Dolan L."/>
            <person name="Kohara Y."/>
            <person name="Sugano S."/>
            <person name="Fujiyama A."/>
            <person name="Delaux P.-M."/>
            <person name="Quint M."/>
            <person name="TheiBen G."/>
            <person name="Hagemann M."/>
            <person name="Harholt J."/>
            <person name="Dunand C."/>
            <person name="Zachgo S."/>
            <person name="Langdale J."/>
            <person name="Maumus F."/>
            <person name="Straeten D.V.D."/>
            <person name="Gould S.B."/>
            <person name="Rensing S.A."/>
        </authorList>
    </citation>
    <scope>NUCLEOTIDE SEQUENCE [LARGE SCALE GENOMIC DNA]</scope>
    <source>
        <strain evidence="23 24">S276</strain>
    </source>
</reference>
<dbReference type="EMBL" id="BFEA01000445">
    <property type="protein sequence ID" value="GBG83623.1"/>
    <property type="molecule type" value="Genomic_DNA"/>
</dbReference>
<dbReference type="SUPFAM" id="SSF56112">
    <property type="entry name" value="Protein kinase-like (PK-like)"/>
    <property type="match status" value="2"/>
</dbReference>
<name>A0A388LN25_CHABU</name>
<evidence type="ECO:0000256" key="17">
    <source>
        <dbReference type="ARBA" id="ARBA00023180"/>
    </source>
</evidence>
<evidence type="ECO:0000256" key="7">
    <source>
        <dbReference type="ARBA" id="ARBA00022679"/>
    </source>
</evidence>
<dbReference type="EC" id="2.7.11.1" evidence="2"/>
<feature type="compositionally biased region" description="Basic and acidic residues" evidence="21">
    <location>
        <begin position="1345"/>
        <end position="1355"/>
    </location>
</feature>
<feature type="domain" description="Protein kinase" evidence="22">
    <location>
        <begin position="2188"/>
        <end position="2500"/>
    </location>
</feature>
<dbReference type="Gene3D" id="1.10.510.10">
    <property type="entry name" value="Transferase(Phosphotransferase) domain 1"/>
    <property type="match status" value="2"/>
</dbReference>
<keyword evidence="5" id="KW-0597">Phosphoprotein</keyword>
<dbReference type="Gene3D" id="3.30.200.20">
    <property type="entry name" value="Phosphorylase Kinase, domain 1"/>
    <property type="match status" value="2"/>
</dbReference>
<evidence type="ECO:0000313" key="24">
    <source>
        <dbReference type="Proteomes" id="UP000265515"/>
    </source>
</evidence>
<gene>
    <name evidence="23" type="ORF">CBR_g37427</name>
</gene>
<dbReference type="InterPro" id="IPR008271">
    <property type="entry name" value="Ser/Thr_kinase_AS"/>
</dbReference>
<feature type="region of interest" description="Disordered" evidence="21">
    <location>
        <begin position="2999"/>
        <end position="3036"/>
    </location>
</feature>